<dbReference type="Pfam" id="PF01479">
    <property type="entry name" value="S4"/>
    <property type="match status" value="1"/>
</dbReference>
<evidence type="ECO:0000256" key="2">
    <source>
        <dbReference type="ARBA" id="ARBA00023235"/>
    </source>
</evidence>
<dbReference type="CDD" id="cd02870">
    <property type="entry name" value="PseudoU_synth_RsuA_like"/>
    <property type="match status" value="1"/>
</dbReference>
<dbReference type="EC" id="5.4.99.-" evidence="4"/>
<dbReference type="InterPro" id="IPR018496">
    <property type="entry name" value="PsdUridine_synth_RsuA/RluB_CS"/>
</dbReference>
<evidence type="ECO:0000313" key="8">
    <source>
        <dbReference type="Proteomes" id="UP001589797"/>
    </source>
</evidence>
<keyword evidence="8" id="KW-1185">Reference proteome</keyword>
<name>A0ABV6FWE1_9BACT</name>
<feature type="domain" description="RNA-binding S4" evidence="6">
    <location>
        <begin position="313"/>
        <end position="375"/>
    </location>
</feature>
<dbReference type="SMART" id="SM00363">
    <property type="entry name" value="S4"/>
    <property type="match status" value="1"/>
</dbReference>
<dbReference type="NCBIfam" id="TIGR00093">
    <property type="entry name" value="pseudouridine synthase"/>
    <property type="match status" value="1"/>
</dbReference>
<dbReference type="PANTHER" id="PTHR47683">
    <property type="entry name" value="PSEUDOURIDINE SYNTHASE FAMILY PROTEIN-RELATED"/>
    <property type="match status" value="1"/>
</dbReference>
<evidence type="ECO:0000256" key="3">
    <source>
        <dbReference type="PROSITE-ProRule" id="PRU00182"/>
    </source>
</evidence>
<keyword evidence="2 4" id="KW-0413">Isomerase</keyword>
<evidence type="ECO:0000256" key="5">
    <source>
        <dbReference type="SAM" id="MobiDB-lite"/>
    </source>
</evidence>
<dbReference type="InterPro" id="IPR020103">
    <property type="entry name" value="PsdUridine_synth_cat_dom_sf"/>
</dbReference>
<feature type="compositionally biased region" description="Basic and acidic residues" evidence="5">
    <location>
        <begin position="71"/>
        <end position="232"/>
    </location>
</feature>
<keyword evidence="3" id="KW-0694">RNA-binding</keyword>
<dbReference type="CDD" id="cd00165">
    <property type="entry name" value="S4"/>
    <property type="match status" value="1"/>
</dbReference>
<evidence type="ECO:0000259" key="6">
    <source>
        <dbReference type="SMART" id="SM00363"/>
    </source>
</evidence>
<feature type="region of interest" description="Disordered" evidence="5">
    <location>
        <begin position="1"/>
        <end position="254"/>
    </location>
</feature>
<dbReference type="PROSITE" id="PS50889">
    <property type="entry name" value="S4"/>
    <property type="match status" value="1"/>
</dbReference>
<organism evidence="7 8">
    <name type="scientific">Fontibacter flavus</name>
    <dbReference type="NCBI Taxonomy" id="654838"/>
    <lineage>
        <taxon>Bacteria</taxon>
        <taxon>Pseudomonadati</taxon>
        <taxon>Bacteroidota</taxon>
        <taxon>Cytophagia</taxon>
        <taxon>Cytophagales</taxon>
        <taxon>Cyclobacteriaceae</taxon>
        <taxon>Fontibacter</taxon>
    </lineage>
</organism>
<sequence length="544" mass="62113">MRKDNNKRPDSKREGNSRPERGSGKFDSKRDFSKKKDFKESRNTEGGKPERSGEWKSKPSSGKTYGKPGFKKYDNAEGGRSEKTGAWKPKSDSGKTYPKKDFSKGSRSEESARPERLGDWKPKTAYNKYDKSDKGRPERSGDWKSKSDTGRSYPKKDFGRGSRTDEGVRPEKSGDWKPKTEYNKYDKSDKGRSERSGDWKSKSDSDRTYPKKDFSKGSRTDEGGKPSYDKAKWGPKSDTGKPEGGDYKKVYKGRGKDEKPIHEWVPASKVADESKYKKKFNKPFIRQADEERPDYNFEALEKNHGKKNVSDMLRLNKFISNSGICSRREADSLIQRGEVKVNGEVITELGYKVNKTDKVSYKGKLINPEKPVYLLLNKPKDFITTTDDPMERKTVMNLIAHACEERVFPVGRLDRNTTGLLLFTNDGDLAAKLSHPSNNIKKIYQVTLDKPITQGDEQAILEGLTLEDGPAQVDDMQVLSKDRTILGLEIHLGRNRIVRRIFAHLGYEVIALDRVMYAGLDKKDIPRGNYRFLTEKEVIRLKYF</sequence>
<dbReference type="PROSITE" id="PS01149">
    <property type="entry name" value="PSI_RSU"/>
    <property type="match status" value="1"/>
</dbReference>
<dbReference type="Pfam" id="PF00849">
    <property type="entry name" value="PseudoU_synth_2"/>
    <property type="match status" value="1"/>
</dbReference>
<reference evidence="7 8" key="1">
    <citation type="submission" date="2024-09" db="EMBL/GenBank/DDBJ databases">
        <authorList>
            <person name="Sun Q."/>
            <person name="Mori K."/>
        </authorList>
    </citation>
    <scope>NUCLEOTIDE SEQUENCE [LARGE SCALE GENOMIC DNA]</scope>
    <source>
        <strain evidence="7 8">CCM 7650</strain>
    </source>
</reference>
<dbReference type="InterPro" id="IPR002942">
    <property type="entry name" value="S4_RNA-bd"/>
</dbReference>
<evidence type="ECO:0000256" key="1">
    <source>
        <dbReference type="ARBA" id="ARBA00008348"/>
    </source>
</evidence>
<comment type="caution">
    <text evidence="7">The sequence shown here is derived from an EMBL/GenBank/DDBJ whole genome shotgun (WGS) entry which is preliminary data.</text>
</comment>
<dbReference type="EMBL" id="JBHLWI010000039">
    <property type="protein sequence ID" value="MFC0263892.1"/>
    <property type="molecule type" value="Genomic_DNA"/>
</dbReference>
<dbReference type="InterPro" id="IPR020094">
    <property type="entry name" value="TruA/RsuA/RluB/E/F_N"/>
</dbReference>
<dbReference type="Proteomes" id="UP001589797">
    <property type="component" value="Unassembled WGS sequence"/>
</dbReference>
<dbReference type="SUPFAM" id="SSF55174">
    <property type="entry name" value="Alpha-L RNA-binding motif"/>
    <property type="match status" value="1"/>
</dbReference>
<dbReference type="Gene3D" id="3.30.70.1560">
    <property type="entry name" value="Alpha-L RNA-binding motif"/>
    <property type="match status" value="1"/>
</dbReference>
<dbReference type="RefSeq" id="WP_382388401.1">
    <property type="nucleotide sequence ID" value="NZ_JBHLWI010000039.1"/>
</dbReference>
<evidence type="ECO:0000256" key="4">
    <source>
        <dbReference type="RuleBase" id="RU003887"/>
    </source>
</evidence>
<evidence type="ECO:0000313" key="7">
    <source>
        <dbReference type="EMBL" id="MFC0263892.1"/>
    </source>
</evidence>
<dbReference type="InterPro" id="IPR050343">
    <property type="entry name" value="RsuA_PseudoU_synthase"/>
</dbReference>
<feature type="compositionally biased region" description="Basic and acidic residues" evidence="5">
    <location>
        <begin position="238"/>
        <end position="254"/>
    </location>
</feature>
<gene>
    <name evidence="7" type="ORF">ACFFIP_14455</name>
</gene>
<accession>A0ABV6FWE1</accession>
<dbReference type="InterPro" id="IPR006145">
    <property type="entry name" value="PsdUridine_synth_RsuA/RluA"/>
</dbReference>
<protein>
    <recommendedName>
        <fullName evidence="4">Pseudouridine synthase</fullName>
        <ecNumber evidence="4">5.4.99.-</ecNumber>
    </recommendedName>
</protein>
<feature type="compositionally biased region" description="Basic and acidic residues" evidence="5">
    <location>
        <begin position="1"/>
        <end position="57"/>
    </location>
</feature>
<comment type="similarity">
    <text evidence="1 4">Belongs to the pseudouridine synthase RsuA family.</text>
</comment>
<dbReference type="InterPro" id="IPR000748">
    <property type="entry name" value="PsdUridine_synth_RsuA/RluB/E/F"/>
</dbReference>
<dbReference type="Gene3D" id="3.30.70.580">
    <property type="entry name" value="Pseudouridine synthase I, catalytic domain, N-terminal subdomain"/>
    <property type="match status" value="1"/>
</dbReference>
<dbReference type="InterPro" id="IPR036986">
    <property type="entry name" value="S4_RNA-bd_sf"/>
</dbReference>
<dbReference type="Gene3D" id="3.10.290.10">
    <property type="entry name" value="RNA-binding S4 domain"/>
    <property type="match status" value="1"/>
</dbReference>
<dbReference type="GO" id="GO:0016853">
    <property type="term" value="F:isomerase activity"/>
    <property type="evidence" value="ECO:0007669"/>
    <property type="project" value="UniProtKB-KW"/>
</dbReference>
<proteinExistence type="inferred from homology"/>
<dbReference type="InterPro" id="IPR042092">
    <property type="entry name" value="PsdUridine_s_RsuA/RluB/E/F_cat"/>
</dbReference>
<dbReference type="SUPFAM" id="SSF55120">
    <property type="entry name" value="Pseudouridine synthase"/>
    <property type="match status" value="1"/>
</dbReference>
<dbReference type="PANTHER" id="PTHR47683:SF2">
    <property type="entry name" value="RNA-BINDING S4 DOMAIN-CONTAINING PROTEIN"/>
    <property type="match status" value="1"/>
</dbReference>